<comment type="function">
    <text evidence="2">Component of the cytosolic iron-sulfur (Fe/S) protein assembly machinery. Required for maturation of extramitochondrial Fe/S proteins.</text>
</comment>
<dbReference type="Proteomes" id="UP000038045">
    <property type="component" value="Unplaced"/>
</dbReference>
<dbReference type="Gene3D" id="3.40.950.10">
    <property type="entry name" value="Fe-only Hydrogenase (Larger Subunit), Chain L, domain 3"/>
    <property type="match status" value="1"/>
</dbReference>
<dbReference type="SUPFAM" id="SSF53920">
    <property type="entry name" value="Fe-only hydrogenase"/>
    <property type="match status" value="1"/>
</dbReference>
<evidence type="ECO:0000313" key="5">
    <source>
        <dbReference type="WBParaSite" id="PTRK_0000764700.1"/>
    </source>
</evidence>
<dbReference type="STRING" id="131310.A0A0N4ZI92"/>
<dbReference type="PANTHER" id="PTHR11615">
    <property type="entry name" value="NITRATE, FORMATE, IRON DEHYDROGENASE"/>
    <property type="match status" value="1"/>
</dbReference>
<dbReference type="AlphaFoldDB" id="A0A0N4ZI92"/>
<feature type="domain" description="Iron hydrogenase large subunit C-terminal" evidence="3">
    <location>
        <begin position="92"/>
        <end position="382"/>
    </location>
</feature>
<keyword evidence="4" id="KW-1185">Reference proteome</keyword>
<dbReference type="InterPro" id="IPR004108">
    <property type="entry name" value="Fe_hydrogenase_lsu_C"/>
</dbReference>
<evidence type="ECO:0000259" key="3">
    <source>
        <dbReference type="Pfam" id="PF02906"/>
    </source>
</evidence>
<dbReference type="InterPro" id="IPR009016">
    <property type="entry name" value="Fe_hydrogenase"/>
</dbReference>
<reference evidence="5" key="1">
    <citation type="submission" date="2017-02" db="UniProtKB">
        <authorList>
            <consortium name="WormBaseParasite"/>
        </authorList>
    </citation>
    <scope>IDENTIFICATION</scope>
</reference>
<proteinExistence type="inferred from homology"/>
<name>A0A0N4ZI92_PARTI</name>
<evidence type="ECO:0000256" key="1">
    <source>
        <dbReference type="ARBA" id="ARBA00006596"/>
    </source>
</evidence>
<accession>A0A0N4ZI92</accession>
<dbReference type="Gene3D" id="3.40.50.1780">
    <property type="match status" value="1"/>
</dbReference>
<dbReference type="Pfam" id="PF02906">
    <property type="entry name" value="Fe_hyd_lg_C"/>
    <property type="match status" value="1"/>
</dbReference>
<sequence length="453" mass="50749">MSKTFSGIVQISNVSDYILPSQACILPLNEEKKNEVVIKRKIPKKDGEIKKDVKLSLNDCLACNGCVTSAEVLLIESQTTDEMREGLRSSKISIVTISPQSITSIARYRNITTSEAAKLISGYFFSIGASYVIDSSFGRFISLERSFEEFKEMYESDNKHPIISSVCPGFVCYAEKTHGKIIVPLLSKVRSPQAINGLLVKRYIALKQNINHNEIYHASVMPCYDKKLEASRNDFIMEDGVKEVDCVIGTNELNDLLNNFTYVDQSESFTNEKIEYNWLNRLKHGLVIGGVSDPSGGYSEHIINTSINTIFKDADVFVRKEMKSKDLTVLEVVDKLTEKVLLTAANVFGFKNIQNIVQKIKRNKCTYDYIEVMACPSGCTNGSAQIRGELLADRVSNLQAINNMYASIPSLPDAEDEVKELVTEWRINKSSFNTSFHIIDSNVLNLNAVSNMF</sequence>
<organism evidence="4 5">
    <name type="scientific">Parastrongyloides trichosuri</name>
    <name type="common">Possum-specific nematode worm</name>
    <dbReference type="NCBI Taxonomy" id="131310"/>
    <lineage>
        <taxon>Eukaryota</taxon>
        <taxon>Metazoa</taxon>
        <taxon>Ecdysozoa</taxon>
        <taxon>Nematoda</taxon>
        <taxon>Chromadorea</taxon>
        <taxon>Rhabditida</taxon>
        <taxon>Tylenchina</taxon>
        <taxon>Panagrolaimomorpha</taxon>
        <taxon>Strongyloidoidea</taxon>
        <taxon>Strongyloididae</taxon>
        <taxon>Parastrongyloides</taxon>
    </lineage>
</organism>
<evidence type="ECO:0000256" key="2">
    <source>
        <dbReference type="ARBA" id="ARBA00025700"/>
    </source>
</evidence>
<evidence type="ECO:0000313" key="4">
    <source>
        <dbReference type="Proteomes" id="UP000038045"/>
    </source>
</evidence>
<protein>
    <submittedName>
        <fullName evidence="5">Fe_hyd_lg_C domain-containing protein</fullName>
    </submittedName>
</protein>
<comment type="similarity">
    <text evidence="1">Belongs to the NARF family.</text>
</comment>
<dbReference type="InterPro" id="IPR050340">
    <property type="entry name" value="Cytosolic_Fe-S_CAF"/>
</dbReference>
<dbReference type="WBParaSite" id="PTRK_0000764700.1">
    <property type="protein sequence ID" value="PTRK_0000764700.1"/>
    <property type="gene ID" value="PTRK_0000764700"/>
</dbReference>